<evidence type="ECO:0000313" key="3">
    <source>
        <dbReference type="Proteomes" id="UP000321080"/>
    </source>
</evidence>
<gene>
    <name evidence="2" type="ORF">FUA22_09400</name>
</gene>
<accession>A0A5C7GH23</accession>
<sequence length="113" mass="13237">MARFKIYKDKSGYYRFLFKPNNQLITLTSEPYTSMMGCLKKLHFFKKHAFNDRYFVRQKAECGSPYFTFEKLSDGELLATSETYLTFASMEKALNLVKKTAKRAIIDDLVYAL</sequence>
<dbReference type="SUPFAM" id="SSF160113">
    <property type="entry name" value="YegP-like"/>
    <property type="match status" value="2"/>
</dbReference>
<dbReference type="EMBL" id="VRKQ01000010">
    <property type="protein sequence ID" value="TXG36783.1"/>
    <property type="molecule type" value="Genomic_DNA"/>
</dbReference>
<feature type="domain" description="DUF1508" evidence="1">
    <location>
        <begin position="63"/>
        <end position="107"/>
    </location>
</feature>
<dbReference type="Gene3D" id="2.30.29.80">
    <property type="match status" value="1"/>
</dbReference>
<comment type="caution">
    <text evidence="2">The sequence shown here is derived from an EMBL/GenBank/DDBJ whole genome shotgun (WGS) entry which is preliminary data.</text>
</comment>
<proteinExistence type="predicted"/>
<reference evidence="2 3" key="1">
    <citation type="submission" date="2019-08" db="EMBL/GenBank/DDBJ databases">
        <title>Seonamhaeicola sediminis sp. nov., isolated from marine sediment.</title>
        <authorList>
            <person name="Cao W.R."/>
        </authorList>
    </citation>
    <scope>NUCLEOTIDE SEQUENCE [LARGE SCALE GENOMIC DNA]</scope>
    <source>
        <strain evidence="2 3">1505</strain>
    </source>
</reference>
<dbReference type="RefSeq" id="WP_147767708.1">
    <property type="nucleotide sequence ID" value="NZ_VRKQ01000010.1"/>
</dbReference>
<dbReference type="InterPro" id="IPR010879">
    <property type="entry name" value="DUF1508"/>
</dbReference>
<dbReference type="AlphaFoldDB" id="A0A5C7GH23"/>
<protein>
    <submittedName>
        <fullName evidence="2">DUF1508 domain-containing protein</fullName>
    </submittedName>
</protein>
<dbReference type="PANTHER" id="PTHR40606:SF1">
    <property type="entry name" value="UPF0339 PROTEIN YEGP"/>
    <property type="match status" value="1"/>
</dbReference>
<dbReference type="InterPro" id="IPR051141">
    <property type="entry name" value="UPF0339_domain"/>
</dbReference>
<dbReference type="PANTHER" id="PTHR40606">
    <property type="match status" value="1"/>
</dbReference>
<dbReference type="OrthoDB" id="9802792at2"/>
<keyword evidence="3" id="KW-1185">Reference proteome</keyword>
<evidence type="ECO:0000259" key="1">
    <source>
        <dbReference type="Pfam" id="PF07411"/>
    </source>
</evidence>
<name>A0A5C7GH23_9FLAO</name>
<dbReference type="Pfam" id="PF07411">
    <property type="entry name" value="DUF1508"/>
    <property type="match status" value="1"/>
</dbReference>
<organism evidence="2 3">
    <name type="scientific">Seonamhaeicola maritimus</name>
    <dbReference type="NCBI Taxonomy" id="2591822"/>
    <lineage>
        <taxon>Bacteria</taxon>
        <taxon>Pseudomonadati</taxon>
        <taxon>Bacteroidota</taxon>
        <taxon>Flavobacteriia</taxon>
        <taxon>Flavobacteriales</taxon>
        <taxon>Flavobacteriaceae</taxon>
    </lineage>
</organism>
<evidence type="ECO:0000313" key="2">
    <source>
        <dbReference type="EMBL" id="TXG36783.1"/>
    </source>
</evidence>
<dbReference type="Proteomes" id="UP000321080">
    <property type="component" value="Unassembled WGS sequence"/>
</dbReference>
<dbReference type="InterPro" id="IPR036913">
    <property type="entry name" value="YegP-like_sf"/>
</dbReference>